<gene>
    <name evidence="1" type="ORF">NBR_LOCUS10084</name>
</gene>
<dbReference type="Pfam" id="PF24917">
    <property type="entry name" value="BLTP3A_B"/>
    <property type="match status" value="2"/>
</dbReference>
<dbReference type="STRING" id="27835.A0A0N4Y2W0"/>
<evidence type="ECO:0000313" key="3">
    <source>
        <dbReference type="WBParaSite" id="NBR_0001008301-mRNA-1"/>
    </source>
</evidence>
<dbReference type="PANTHER" id="PTHR22774">
    <property type="entry name" value="CHOREIN N-TERMINAL DOMAIN-CONTAINING PROTEIN"/>
    <property type="match status" value="1"/>
</dbReference>
<protein>
    <submittedName>
        <fullName evidence="3">Chorein_N domain-containing protein</fullName>
    </submittedName>
</protein>
<dbReference type="AlphaFoldDB" id="A0A0N4Y2W0"/>
<dbReference type="WBParaSite" id="NBR_0001008301-mRNA-1">
    <property type="protein sequence ID" value="NBR_0001008301-mRNA-1"/>
    <property type="gene ID" value="NBR_0001008301"/>
</dbReference>
<name>A0A0N4Y2W0_NIPBR</name>
<dbReference type="InterPro" id="IPR026728">
    <property type="entry name" value="BLTP3A/B"/>
</dbReference>
<dbReference type="PANTHER" id="PTHR22774:SF11">
    <property type="entry name" value="CHOREIN N-TERMINAL DOMAIN-CONTAINING PROTEIN"/>
    <property type="match status" value="1"/>
</dbReference>
<proteinExistence type="predicted"/>
<keyword evidence="2" id="KW-1185">Reference proteome</keyword>
<reference evidence="1 2" key="2">
    <citation type="submission" date="2018-11" db="EMBL/GenBank/DDBJ databases">
        <authorList>
            <consortium name="Pathogen Informatics"/>
        </authorList>
    </citation>
    <scope>NUCLEOTIDE SEQUENCE [LARGE SCALE GENOMIC DNA]</scope>
</reference>
<dbReference type="Proteomes" id="UP000271162">
    <property type="component" value="Unassembled WGS sequence"/>
</dbReference>
<accession>A0A0N4Y2W0</accession>
<evidence type="ECO:0000313" key="2">
    <source>
        <dbReference type="Proteomes" id="UP000271162"/>
    </source>
</evidence>
<reference evidence="3" key="1">
    <citation type="submission" date="2017-02" db="UniProtKB">
        <authorList>
            <consortium name="WormBaseParasite"/>
        </authorList>
    </citation>
    <scope>IDENTIFICATION</scope>
</reference>
<evidence type="ECO:0000313" key="1">
    <source>
        <dbReference type="EMBL" id="VDL73673.1"/>
    </source>
</evidence>
<dbReference type="EMBL" id="UYSL01020251">
    <property type="protein sequence ID" value="VDL73673.1"/>
    <property type="molecule type" value="Genomic_DNA"/>
</dbReference>
<dbReference type="OMA" id="DILWVAT"/>
<organism evidence="3">
    <name type="scientific">Nippostrongylus brasiliensis</name>
    <name type="common">Rat hookworm</name>
    <dbReference type="NCBI Taxonomy" id="27835"/>
    <lineage>
        <taxon>Eukaryota</taxon>
        <taxon>Metazoa</taxon>
        <taxon>Ecdysozoa</taxon>
        <taxon>Nematoda</taxon>
        <taxon>Chromadorea</taxon>
        <taxon>Rhabditida</taxon>
        <taxon>Rhabditina</taxon>
        <taxon>Rhabditomorpha</taxon>
        <taxon>Strongyloidea</taxon>
        <taxon>Heligmosomidae</taxon>
        <taxon>Nippostrongylus</taxon>
    </lineage>
</organism>
<sequence>MTSIIKNQIIKHLSKFARNLKPEQISLEVLKGKSKLEFIEVNEEVLTDVLELPPWLKIRRATCTGVTVNVPWTRLKNAPIQIFIDEINVEVVLSDEPRVKTNERPTNLPTETTSYGFADKVVEGLSLYINTVEINFDSDAFGGSFMLSRLSVESRTPGWQAAQDLKLTRVSCPSLGRVLIFKQIAWQLLRIEASAKTSKTEKRCSINAPLRLITSGGRIRVTLKKSSSDGSVINAQIHTILEDILWIATLPQLRSAITFYSYIMDLVRRTQSDHIPVASPVKSSDLSCPNGDGVAVSNTFRTFDFNQTSYHLHIRKIDLHLCDDAHTNTIYPPDWDIESGAMQVTLYRVLVDIYPNTLATSDRMKWPRYTAPNDFTQWIESRLSEQFNQFCAEADQPGKTRLMRCWPQLMSFVVVFRIYDLVIQCVSDLTSKKDSLENVFTSDRQLRSIPNDQYIFHFEFASFSHPMSNTLPAPAPKSFLQLGPFSILFDKRTLRWCLYVIHNITTVLDLSLDGEVKMPTNPDLRIDLIMPKVIIPLPSSYVDDHRFPLRLLISFSVLSLSNTTSDRTAQKPFEMLQEKSIAYVQKFNLHEGTSVFVNDLVQLMKSNFSGETEKLWLRSSPGWVDTDHGKNTKSLPVVSDVCLTGVVLIRPDQVNAYIEPLSCINACVDHFQFLQLMKLSESLSDFFTVLAMDQKHFSSESGNTYNDTSDDGSDAVSIQHMSNNISRFSGMFIR</sequence>